<dbReference type="RefSeq" id="WP_377354212.1">
    <property type="nucleotide sequence ID" value="NZ_JBHTLQ010000039.1"/>
</dbReference>
<dbReference type="InterPro" id="IPR019262">
    <property type="entry name" value="DUF2272"/>
</dbReference>
<feature type="region of interest" description="Disordered" evidence="1">
    <location>
        <begin position="306"/>
        <end position="350"/>
    </location>
</feature>
<name>A0ABW3T473_9CAUL</name>
<reference evidence="5" key="1">
    <citation type="journal article" date="2019" name="Int. J. Syst. Evol. Microbiol.">
        <title>The Global Catalogue of Microorganisms (GCM) 10K type strain sequencing project: providing services to taxonomists for standard genome sequencing and annotation.</title>
        <authorList>
            <consortium name="The Broad Institute Genomics Platform"/>
            <consortium name="The Broad Institute Genome Sequencing Center for Infectious Disease"/>
            <person name="Wu L."/>
            <person name="Ma J."/>
        </authorList>
    </citation>
    <scope>NUCLEOTIDE SEQUENCE [LARGE SCALE GENOMIC DNA]</scope>
    <source>
        <strain evidence="5">CCUG 55074</strain>
    </source>
</reference>
<feature type="signal peptide" evidence="2">
    <location>
        <begin position="1"/>
        <end position="23"/>
    </location>
</feature>
<protein>
    <submittedName>
        <fullName evidence="4">DUF2272 domain-containing protein</fullName>
    </submittedName>
</protein>
<proteinExistence type="predicted"/>
<dbReference type="EMBL" id="JBHTLQ010000039">
    <property type="protein sequence ID" value="MFD1191984.1"/>
    <property type="molecule type" value="Genomic_DNA"/>
</dbReference>
<organism evidence="4 5">
    <name type="scientific">Phenylobacterium conjunctum</name>
    <dbReference type="NCBI Taxonomy" id="1298959"/>
    <lineage>
        <taxon>Bacteria</taxon>
        <taxon>Pseudomonadati</taxon>
        <taxon>Pseudomonadota</taxon>
        <taxon>Alphaproteobacteria</taxon>
        <taxon>Caulobacterales</taxon>
        <taxon>Caulobacteraceae</taxon>
        <taxon>Phenylobacterium</taxon>
    </lineage>
</organism>
<sequence length="350" mass="36249">MKRLMLAATLAGIVQLPAAPAIAGPSVDRGALKDVCLAAGQRPPAAIATEITRVAADQWGKFGYGRVKETAADAVIDRTGDGGLTGSLSWDAVYQFWAYTGFDGVLTFPYDVVIGPSGPKVLQANARQNIEAANAKFGVGAPQARAISGAIKRSSVSTLPWSAVFVSSVMKQAGLTPAQFRPAAAHAGYIQAAVEAYAQGRDAYAYLPCDPSWVEPRPGDVICYSRNSSPVRSFTQVLNGLEAAKGGFSYESHCDIVSQVARAPKHVVHSIGGNVGDTVTKTERTLTGGPITTSRSGAWIAILVLKPDPEPEPPPAPTPTEPAPAPPVDPPAGPPVDPPGPPPAPPAEPP</sequence>
<evidence type="ECO:0000256" key="2">
    <source>
        <dbReference type="SAM" id="SignalP"/>
    </source>
</evidence>
<feature type="non-terminal residue" evidence="4">
    <location>
        <position position="350"/>
    </location>
</feature>
<accession>A0ABW3T473</accession>
<evidence type="ECO:0000259" key="3">
    <source>
        <dbReference type="Pfam" id="PF10030"/>
    </source>
</evidence>
<feature type="compositionally biased region" description="Pro residues" evidence="1">
    <location>
        <begin position="312"/>
        <end position="350"/>
    </location>
</feature>
<comment type="caution">
    <text evidence="4">The sequence shown here is derived from an EMBL/GenBank/DDBJ whole genome shotgun (WGS) entry which is preliminary data.</text>
</comment>
<feature type="domain" description="DUF2272" evidence="3">
    <location>
        <begin position="146"/>
        <end position="285"/>
    </location>
</feature>
<keyword evidence="2" id="KW-0732">Signal</keyword>
<gene>
    <name evidence="4" type="ORF">ACFQ27_15440</name>
</gene>
<dbReference type="Proteomes" id="UP001597216">
    <property type="component" value="Unassembled WGS sequence"/>
</dbReference>
<evidence type="ECO:0000313" key="4">
    <source>
        <dbReference type="EMBL" id="MFD1191984.1"/>
    </source>
</evidence>
<evidence type="ECO:0000256" key="1">
    <source>
        <dbReference type="SAM" id="MobiDB-lite"/>
    </source>
</evidence>
<evidence type="ECO:0000313" key="5">
    <source>
        <dbReference type="Proteomes" id="UP001597216"/>
    </source>
</evidence>
<feature type="chain" id="PRO_5046165238" evidence="2">
    <location>
        <begin position="24"/>
        <end position="350"/>
    </location>
</feature>
<keyword evidence="5" id="KW-1185">Reference proteome</keyword>
<dbReference type="Pfam" id="PF10030">
    <property type="entry name" value="DUF2272"/>
    <property type="match status" value="1"/>
</dbReference>